<dbReference type="SUPFAM" id="SSF51735">
    <property type="entry name" value="NAD(P)-binding Rossmann-fold domains"/>
    <property type="match status" value="1"/>
</dbReference>
<dbReference type="GO" id="GO:0016491">
    <property type="term" value="F:oxidoreductase activity"/>
    <property type="evidence" value="ECO:0007669"/>
    <property type="project" value="InterPro"/>
</dbReference>
<dbReference type="InterPro" id="IPR002364">
    <property type="entry name" value="Quin_OxRdtase/zeta-crystal_CS"/>
</dbReference>
<evidence type="ECO:0000259" key="1">
    <source>
        <dbReference type="SMART" id="SM00829"/>
    </source>
</evidence>
<proteinExistence type="predicted"/>
<name>A0A4Z0KHJ5_BREAU</name>
<dbReference type="Gene3D" id="3.90.180.10">
    <property type="entry name" value="Medium-chain alcohol dehydrogenases, catalytic domain"/>
    <property type="match status" value="1"/>
</dbReference>
<dbReference type="InterPro" id="IPR020843">
    <property type="entry name" value="ER"/>
</dbReference>
<dbReference type="Gene3D" id="3.40.50.720">
    <property type="entry name" value="NAD(P)-binding Rossmann-like Domain"/>
    <property type="match status" value="1"/>
</dbReference>
<dbReference type="SUPFAM" id="SSF50129">
    <property type="entry name" value="GroES-like"/>
    <property type="match status" value="1"/>
</dbReference>
<dbReference type="InterPro" id="IPR011032">
    <property type="entry name" value="GroES-like_sf"/>
</dbReference>
<dbReference type="InterPro" id="IPR013154">
    <property type="entry name" value="ADH-like_N"/>
</dbReference>
<dbReference type="InterPro" id="IPR052733">
    <property type="entry name" value="Chloroplast_QOR"/>
</dbReference>
<dbReference type="Pfam" id="PF13602">
    <property type="entry name" value="ADH_zinc_N_2"/>
    <property type="match status" value="1"/>
</dbReference>
<evidence type="ECO:0000313" key="3">
    <source>
        <dbReference type="Proteomes" id="UP000297736"/>
    </source>
</evidence>
<dbReference type="InterPro" id="IPR036291">
    <property type="entry name" value="NAD(P)-bd_dom_sf"/>
</dbReference>
<dbReference type="AlphaFoldDB" id="A0A4Z0KHJ5"/>
<dbReference type="EMBL" id="RHFF01000015">
    <property type="protein sequence ID" value="TGD37548.1"/>
    <property type="molecule type" value="Genomic_DNA"/>
</dbReference>
<gene>
    <name evidence="2" type="ORF">EB834_14655</name>
</gene>
<dbReference type="PANTHER" id="PTHR44013">
    <property type="entry name" value="ZINC-TYPE ALCOHOL DEHYDROGENASE-LIKE PROTEIN C16A3.02C"/>
    <property type="match status" value="1"/>
</dbReference>
<dbReference type="SMART" id="SM00829">
    <property type="entry name" value="PKS_ER"/>
    <property type="match status" value="1"/>
</dbReference>
<sequence>MVLPSTMQGAQYFHYGPPSVLQVNEVNLPAPGKTEILVKVIASSVNRADAIARGGGTRLTNGLRFPKGTGVDLLGEVVALGTNARSHRIGDLVWGYVGMVTMGRTGTAAQYATIDERSVSFAPQVEDLEAAAALPLVAMTALQAVRNRLMTAAGDRILIIGASGGVGSAAVQISRFFGASVSAVSGASHLSFSTELGASESFSHSDLPSPSEVEPFDKIFDCAGVRTRYYRQYLKPGGKMVTISPGGAPAVLTSQFSSKRVSFMPVKVVKDDLAWISRATEEGAIRPIIDRRYRLDEIARAHEHVATAHTRGKNIVISTP</sequence>
<dbReference type="PANTHER" id="PTHR44013:SF1">
    <property type="entry name" value="ZINC-TYPE ALCOHOL DEHYDROGENASE-LIKE PROTEIN C16A3.02C"/>
    <property type="match status" value="1"/>
</dbReference>
<evidence type="ECO:0000313" key="2">
    <source>
        <dbReference type="EMBL" id="TGD37548.1"/>
    </source>
</evidence>
<comment type="caution">
    <text evidence="2">The sequence shown here is derived from an EMBL/GenBank/DDBJ whole genome shotgun (WGS) entry which is preliminary data.</text>
</comment>
<dbReference type="Proteomes" id="UP000297736">
    <property type="component" value="Unassembled WGS sequence"/>
</dbReference>
<organism evidence="2 3">
    <name type="scientific">Brevibacterium aurantiacum</name>
    <dbReference type="NCBI Taxonomy" id="273384"/>
    <lineage>
        <taxon>Bacteria</taxon>
        <taxon>Bacillati</taxon>
        <taxon>Actinomycetota</taxon>
        <taxon>Actinomycetes</taxon>
        <taxon>Micrococcales</taxon>
        <taxon>Brevibacteriaceae</taxon>
        <taxon>Brevibacterium</taxon>
    </lineage>
</organism>
<dbReference type="Pfam" id="PF08240">
    <property type="entry name" value="ADH_N"/>
    <property type="match status" value="1"/>
</dbReference>
<dbReference type="CDD" id="cd08267">
    <property type="entry name" value="MDR1"/>
    <property type="match status" value="1"/>
</dbReference>
<dbReference type="RefSeq" id="WP_135448025.1">
    <property type="nucleotide sequence ID" value="NZ_RHFF01000015.1"/>
</dbReference>
<protein>
    <submittedName>
        <fullName evidence="2">NAD(P)-dependent alcohol dehydrogenase</fullName>
    </submittedName>
</protein>
<dbReference type="PROSITE" id="PS01162">
    <property type="entry name" value="QOR_ZETA_CRYSTAL"/>
    <property type="match status" value="1"/>
</dbReference>
<accession>A0A4Z0KHJ5</accession>
<feature type="domain" description="Enoyl reductase (ER)" evidence="1">
    <location>
        <begin position="16"/>
        <end position="316"/>
    </location>
</feature>
<reference evidence="2 3" key="1">
    <citation type="submission" date="2018-10" db="EMBL/GenBank/DDBJ databases">
        <title>Brevibacterium genomes from Austrain hard cheese rinds.</title>
        <authorList>
            <person name="Anast J.M."/>
            <person name="Dzieciol M."/>
            <person name="Schultz D.L."/>
            <person name="Mann E."/>
            <person name="Wagner M."/>
            <person name="Schmitz-Esser S."/>
        </authorList>
    </citation>
    <scope>NUCLEOTIDE SEQUENCE [LARGE SCALE GENOMIC DNA]</scope>
    <source>
        <strain evidence="2 3">L261</strain>
    </source>
</reference>
<dbReference type="GO" id="GO:0008270">
    <property type="term" value="F:zinc ion binding"/>
    <property type="evidence" value="ECO:0007669"/>
    <property type="project" value="InterPro"/>
</dbReference>